<dbReference type="Gene3D" id="3.30.70.1440">
    <property type="entry name" value="Multidrug efflux transporter AcrB pore domain"/>
    <property type="match status" value="1"/>
</dbReference>
<dbReference type="HOGENOM" id="CLU_002755_1_0_6"/>
<keyword evidence="6 9" id="KW-0812">Transmembrane</keyword>
<dbReference type="PANTHER" id="PTHR32063:SF11">
    <property type="entry name" value="CATION OR DRUG EFFLUX SYSTEM PROTEIN"/>
    <property type="match status" value="1"/>
</dbReference>
<evidence type="ECO:0000313" key="13">
    <source>
        <dbReference type="Proteomes" id="UP000560000"/>
    </source>
</evidence>
<keyword evidence="8 9" id="KW-0472">Membrane</keyword>
<dbReference type="SUPFAM" id="SSF82714">
    <property type="entry name" value="Multidrug efflux transporter AcrB TolC docking domain, DN and DC subdomains"/>
    <property type="match status" value="2"/>
</dbReference>
<feature type="transmembrane region" description="Helical" evidence="9">
    <location>
        <begin position="934"/>
        <end position="957"/>
    </location>
</feature>
<dbReference type="STRING" id="1543381.LF63_0100280"/>
<dbReference type="FunFam" id="1.20.1640.10:FF:000001">
    <property type="entry name" value="Efflux pump membrane transporter"/>
    <property type="match status" value="1"/>
</dbReference>
<evidence type="ECO:0000256" key="9">
    <source>
        <dbReference type="RuleBase" id="RU364070"/>
    </source>
</evidence>
<name>A0A099D092_9GAMM</name>
<feature type="transmembrane region" description="Helical" evidence="9">
    <location>
        <begin position="441"/>
        <end position="461"/>
    </location>
</feature>
<evidence type="ECO:0000256" key="4">
    <source>
        <dbReference type="ARBA" id="ARBA00022475"/>
    </source>
</evidence>
<comment type="similarity">
    <text evidence="2 9">Belongs to the resistance-nodulation-cell division (RND) (TC 2.A.6) family.</text>
</comment>
<dbReference type="NCBIfam" id="NF000282">
    <property type="entry name" value="RND_permease_1"/>
    <property type="match status" value="1"/>
</dbReference>
<comment type="subcellular location">
    <subcellularLocation>
        <location evidence="1 9">Cell inner membrane</location>
        <topology evidence="1 9">Multi-pass membrane protein</topology>
    </subcellularLocation>
</comment>
<evidence type="ECO:0000313" key="10">
    <source>
        <dbReference type="EMBL" id="KGI79257.1"/>
    </source>
</evidence>
<evidence type="ECO:0000313" key="12">
    <source>
        <dbReference type="Proteomes" id="UP000029708"/>
    </source>
</evidence>
<dbReference type="PRINTS" id="PR00702">
    <property type="entry name" value="ACRIFLAVINRP"/>
</dbReference>
<feature type="transmembrane region" description="Helical" evidence="9">
    <location>
        <begin position="396"/>
        <end position="420"/>
    </location>
</feature>
<feature type="transmembrane region" description="Helical" evidence="9">
    <location>
        <begin position="473"/>
        <end position="500"/>
    </location>
</feature>
<dbReference type="GO" id="GO:0042910">
    <property type="term" value="F:xenobiotic transmembrane transporter activity"/>
    <property type="evidence" value="ECO:0007669"/>
    <property type="project" value="TreeGrafter"/>
</dbReference>
<dbReference type="RefSeq" id="WP_043098853.1">
    <property type="nucleotide sequence ID" value="NZ_JACHET010000001.1"/>
</dbReference>
<evidence type="ECO:0000256" key="3">
    <source>
        <dbReference type="ARBA" id="ARBA00022448"/>
    </source>
</evidence>
<evidence type="ECO:0000256" key="7">
    <source>
        <dbReference type="ARBA" id="ARBA00022989"/>
    </source>
</evidence>
<feature type="transmembrane region" description="Helical" evidence="9">
    <location>
        <begin position="978"/>
        <end position="998"/>
    </location>
</feature>
<dbReference type="FunFam" id="3.30.70.1430:FF:000001">
    <property type="entry name" value="Efflux pump membrane transporter"/>
    <property type="match status" value="1"/>
</dbReference>
<dbReference type="AlphaFoldDB" id="A0A099D092"/>
<reference evidence="10 12" key="1">
    <citation type="submission" date="2014-09" db="EMBL/GenBank/DDBJ databases">
        <title>Xanthomonadaceae 3.5X direct submission.</title>
        <authorList>
            <person name="Fang T."/>
            <person name="Wang H."/>
        </authorList>
    </citation>
    <scope>NUCLEOTIDE SEQUENCE [LARGE SCALE GENOMIC DNA]</scope>
    <source>
        <strain evidence="10 12">3.5X</strain>
    </source>
</reference>
<dbReference type="GO" id="GO:0015562">
    <property type="term" value="F:efflux transmembrane transporter activity"/>
    <property type="evidence" value="ECO:0007669"/>
    <property type="project" value="InterPro"/>
</dbReference>
<keyword evidence="5 9" id="KW-0997">Cell inner membrane</keyword>
<keyword evidence="4" id="KW-1003">Cell membrane</keyword>
<proteinExistence type="inferred from homology"/>
<feature type="transmembrane region" description="Helical" evidence="9">
    <location>
        <begin position="882"/>
        <end position="901"/>
    </location>
</feature>
<dbReference type="SUPFAM" id="SSF82693">
    <property type="entry name" value="Multidrug efflux transporter AcrB pore domain, PN1, PN2, PC1 and PC2 subdomains"/>
    <property type="match status" value="4"/>
</dbReference>
<feature type="transmembrane region" description="Helical" evidence="9">
    <location>
        <begin position="908"/>
        <end position="928"/>
    </location>
</feature>
<dbReference type="Proteomes" id="UP000029708">
    <property type="component" value="Unassembled WGS sequence"/>
</dbReference>
<dbReference type="GO" id="GO:0005886">
    <property type="term" value="C:plasma membrane"/>
    <property type="evidence" value="ECO:0007669"/>
    <property type="project" value="UniProtKB-SubCell"/>
</dbReference>
<feature type="transmembrane region" description="Helical" evidence="9">
    <location>
        <begin position="12"/>
        <end position="35"/>
    </location>
</feature>
<dbReference type="PANTHER" id="PTHR32063">
    <property type="match status" value="1"/>
</dbReference>
<dbReference type="Gene3D" id="3.30.70.1430">
    <property type="entry name" value="Multidrug efflux transporter AcrB pore domain"/>
    <property type="match status" value="2"/>
</dbReference>
<evidence type="ECO:0000256" key="5">
    <source>
        <dbReference type="ARBA" id="ARBA00022519"/>
    </source>
</evidence>
<dbReference type="InterPro" id="IPR027463">
    <property type="entry name" value="AcrB_DN_DC_subdom"/>
</dbReference>
<feature type="transmembrane region" description="Helical" evidence="9">
    <location>
        <begin position="1010"/>
        <end position="1037"/>
    </location>
</feature>
<evidence type="ECO:0000256" key="1">
    <source>
        <dbReference type="ARBA" id="ARBA00004429"/>
    </source>
</evidence>
<keyword evidence="7 9" id="KW-1133">Transmembrane helix</keyword>
<dbReference type="Pfam" id="PF00873">
    <property type="entry name" value="ACR_tran"/>
    <property type="match status" value="1"/>
</dbReference>
<comment type="caution">
    <text evidence="10">The sequence shown here is derived from an EMBL/GenBank/DDBJ whole genome shotgun (WGS) entry which is preliminary data.</text>
</comment>
<dbReference type="NCBIfam" id="TIGR00915">
    <property type="entry name" value="2A0602"/>
    <property type="match status" value="1"/>
</dbReference>
<evidence type="ECO:0000313" key="11">
    <source>
        <dbReference type="EMBL" id="MBB6184845.1"/>
    </source>
</evidence>
<organism evidence="10 12">
    <name type="scientific">Oleiagrimonas soli</name>
    <dbReference type="NCBI Taxonomy" id="1543381"/>
    <lineage>
        <taxon>Bacteria</taxon>
        <taxon>Pseudomonadati</taxon>
        <taxon>Pseudomonadota</taxon>
        <taxon>Gammaproteobacteria</taxon>
        <taxon>Lysobacterales</taxon>
        <taxon>Rhodanobacteraceae</taxon>
        <taxon>Oleiagrimonas</taxon>
    </lineage>
</organism>
<dbReference type="Gene3D" id="1.20.1640.10">
    <property type="entry name" value="Multidrug efflux transporter AcrB transmembrane domain"/>
    <property type="match status" value="2"/>
</dbReference>
<dbReference type="OrthoDB" id="9757904at2"/>
<dbReference type="GO" id="GO:0009636">
    <property type="term" value="P:response to toxic substance"/>
    <property type="evidence" value="ECO:0007669"/>
    <property type="project" value="UniProtKB-ARBA"/>
</dbReference>
<feature type="transmembrane region" description="Helical" evidence="9">
    <location>
        <begin position="370"/>
        <end position="390"/>
    </location>
</feature>
<gene>
    <name evidence="11" type="ORF">HNQ86_002190</name>
    <name evidence="10" type="ORF">LF63_0100280</name>
</gene>
<accession>A0A099D092</accession>
<dbReference type="Gene3D" id="3.30.2090.10">
    <property type="entry name" value="Multidrug efflux transporter AcrB TolC docking domain, DN and DC subdomains"/>
    <property type="match status" value="2"/>
</dbReference>
<dbReference type="EMBL" id="JROI01000001">
    <property type="protein sequence ID" value="KGI79257.1"/>
    <property type="molecule type" value="Genomic_DNA"/>
</dbReference>
<reference evidence="11 13" key="2">
    <citation type="submission" date="2020-08" db="EMBL/GenBank/DDBJ databases">
        <title>Genomic Encyclopedia of Type Strains, Phase IV (KMG-IV): sequencing the most valuable type-strain genomes for metagenomic binning, comparative biology and taxonomic classification.</title>
        <authorList>
            <person name="Goeker M."/>
        </authorList>
    </citation>
    <scope>NUCLEOTIDE SEQUENCE [LARGE SCALE GENOMIC DNA]</scope>
    <source>
        <strain evidence="11 13">DSM 107085</strain>
    </source>
</reference>
<evidence type="ECO:0000256" key="8">
    <source>
        <dbReference type="ARBA" id="ARBA00023136"/>
    </source>
</evidence>
<feature type="transmembrane region" description="Helical" evidence="9">
    <location>
        <begin position="549"/>
        <end position="568"/>
    </location>
</feature>
<dbReference type="EMBL" id="JACHET010000001">
    <property type="protein sequence ID" value="MBB6184845.1"/>
    <property type="molecule type" value="Genomic_DNA"/>
</dbReference>
<keyword evidence="12" id="KW-1185">Reference proteome</keyword>
<sequence>MKNFAQFFVDRPIMAAVLSLLFVIAGSIAVFQLPISEYPEVVPPTVVVHARYPGANPKVIAETVATPLEEQINGVEGMLYSASQSTSDGALTLTVTFALGTDLDNAQVEVQNRVAQALPKLPEEVQRLGVTTQKSSPDLTMVVHLTSPNKRYDMLYLSNYARLHVKDVLGRLKGVGDVQIFGAGQYSMRVWLNPQKLAQRSLTTGDVVNAIREQNVQVAAGALNAPPGPTHSAFQLNINTRGRLVSVDDFRNIILRTDADGGVVHLGDVARVQLGSDNYALRSLLDNKPAVAMPIFARPGSNAIQISDEVRATMARLKKDFPQGVDYSIVYDPTVFVRGSIEAVAHTLLEAILLVVLVVILFLQTWRASIIPLVAVPVSLIGTFAVMFVAGFSLNALSLFGLVLAIGIVVDDAIVVVENVERHIELGQSPREATRKAMREVTGPIVATALVLCAVFVPTAFVSGLTGQFYRQFALTIAISTVISAFNSLTLSPALAAVLLKGHDAPKDRLTRWMERGLGWLFRPFNRLFHRGSDAYVGGVKRVLGKGTIALVIYAGLIGLTWFGFAHVPTGFVPTQDKQYLVSFAQLPDAATLDRTEDVIHRMSAIALKQPGVQSAVAFPGLSINGFTNSSNSGIVFVTLKPFDQRRSKALSAGAIAGALNQQYASIQDAYIAVFPPPPVMGLGTIGGFRMQIEDRADRGFDALYKQTQNLIAKSRKDPALAGLFSSFQVSVPQVDADVDREKAKAEGVSLTDAYQTMQAYLGSLYVNDFNRFGRTYQVNVSADPAFRHTPQDILGLKTRNAQGQMVPLGSFVTVHRGAGPDRVQHYNGYPTAEINGGPAPGFSSGQAQAAMEKLAKDNLPNGMSFEWTELTYQQILAGNTAVLVFPLCVLLVFLVLSSLYESWSLPLAVISIVPMVLLSAIAGVWLSGGDNNIFTQIGLIVLVGLACKNAILIVEFARERQHEGMSRHEAVLQAAKLRLRPILMTSFAFIMGVVPLVTSHGAGAEMRHAMGVAVFSGMLGVTLFGLIYTPLFYVVIRALVERRQARAEERAAQHALPQPEHS</sequence>
<dbReference type="SUPFAM" id="SSF82866">
    <property type="entry name" value="Multidrug efflux transporter AcrB transmembrane domain"/>
    <property type="match status" value="2"/>
</dbReference>
<dbReference type="Proteomes" id="UP000560000">
    <property type="component" value="Unassembled WGS sequence"/>
</dbReference>
<dbReference type="Gene3D" id="3.30.70.1320">
    <property type="entry name" value="Multidrug efflux transporter AcrB pore domain like"/>
    <property type="match status" value="1"/>
</dbReference>
<evidence type="ECO:0000256" key="2">
    <source>
        <dbReference type="ARBA" id="ARBA00010942"/>
    </source>
</evidence>
<evidence type="ECO:0000256" key="6">
    <source>
        <dbReference type="ARBA" id="ARBA00022692"/>
    </source>
</evidence>
<feature type="transmembrane region" description="Helical" evidence="9">
    <location>
        <begin position="343"/>
        <end position="363"/>
    </location>
</feature>
<keyword evidence="3 9" id="KW-0813">Transport</keyword>
<dbReference type="InterPro" id="IPR004764">
    <property type="entry name" value="MdtF-like"/>
</dbReference>
<dbReference type="InterPro" id="IPR001036">
    <property type="entry name" value="Acrflvin-R"/>
</dbReference>
<protein>
    <recommendedName>
        <fullName evidence="9">Efflux pump membrane transporter</fullName>
    </recommendedName>
</protein>